<protein>
    <recommendedName>
        <fullName evidence="3">RRN7-type domain-containing protein</fullName>
    </recommendedName>
</protein>
<evidence type="ECO:0000313" key="2">
    <source>
        <dbReference type="Proteomes" id="UP001320544"/>
    </source>
</evidence>
<evidence type="ECO:0000313" key="1">
    <source>
        <dbReference type="EMBL" id="BDE97763.1"/>
    </source>
</evidence>
<keyword evidence="2" id="KW-1185">Reference proteome</keyword>
<reference evidence="1 2" key="1">
    <citation type="submission" date="2022-01" db="EMBL/GenBank/DDBJ databases">
        <title>Novel bile acid biosynthetic pathways are enriched in the microbiome of centenarians.</title>
        <authorList>
            <person name="Sato Y."/>
            <person name="Atarashi K."/>
            <person name="Plichta R.D."/>
            <person name="Arai Y."/>
            <person name="Sasajima S."/>
            <person name="Kearney M.S."/>
            <person name="Suda W."/>
            <person name="Takeshita K."/>
            <person name="Sasaki T."/>
            <person name="Okamoto S."/>
            <person name="Skelly N.A."/>
            <person name="Okamura Y."/>
            <person name="Vlamakis H."/>
            <person name="Li Y."/>
            <person name="Tanoue T."/>
            <person name="Takei H."/>
            <person name="Nittono H."/>
            <person name="Narushima S."/>
            <person name="Irie J."/>
            <person name="Itoh H."/>
            <person name="Moriya K."/>
            <person name="Sugiura Y."/>
            <person name="Suematsu M."/>
            <person name="Moritoki N."/>
            <person name="Shibata S."/>
            <person name="Littman R.D."/>
            <person name="Fischbach A.M."/>
            <person name="Uwamino Y."/>
            <person name="Inoue T."/>
            <person name="Honda A."/>
            <person name="Hattori M."/>
            <person name="Murai T."/>
            <person name="Xavier J.R."/>
            <person name="Hirose N."/>
            <person name="Honda K."/>
        </authorList>
    </citation>
    <scope>NUCLEOTIDE SEQUENCE [LARGE SCALE GENOMIC DNA]</scope>
    <source>
        <strain evidence="1 2">CE91-St30</strain>
    </source>
</reference>
<dbReference type="EMBL" id="AP025564">
    <property type="protein sequence ID" value="BDE97763.1"/>
    <property type="molecule type" value="Genomic_DNA"/>
</dbReference>
<name>A0ABN6MKJ9_9ACTN</name>
<gene>
    <name evidence="1" type="ORF">CE91St30_30960</name>
</gene>
<organism evidence="1 2">
    <name type="scientific">Raoultibacter timonensis</name>
    <dbReference type="NCBI Taxonomy" id="1907662"/>
    <lineage>
        <taxon>Bacteria</taxon>
        <taxon>Bacillati</taxon>
        <taxon>Actinomycetota</taxon>
        <taxon>Coriobacteriia</taxon>
        <taxon>Eggerthellales</taxon>
        <taxon>Eggerthellaceae</taxon>
        <taxon>Raoultibacter</taxon>
    </lineage>
</organism>
<evidence type="ECO:0008006" key="3">
    <source>
        <dbReference type="Google" id="ProtNLM"/>
    </source>
</evidence>
<dbReference type="Proteomes" id="UP001320544">
    <property type="component" value="Chromosome"/>
</dbReference>
<accession>A0ABN6MKJ9</accession>
<proteinExistence type="predicted"/>
<sequence>MKMVVCENCGSTEIVDMGGFRMCSYCRTRYLLQQSDAVPRASHMALNDDIARLLQKCRENPREASRYANLILDIDPNNAEARRYL</sequence>